<evidence type="ECO:0000256" key="8">
    <source>
        <dbReference type="ARBA" id="ARBA00023277"/>
    </source>
</evidence>
<dbReference type="PANTHER" id="PTHR10584">
    <property type="entry name" value="SUGAR KINASE"/>
    <property type="match status" value="1"/>
</dbReference>
<evidence type="ECO:0000256" key="4">
    <source>
        <dbReference type="ARBA" id="ARBA00022777"/>
    </source>
</evidence>
<comment type="caution">
    <text evidence="9">Lacks conserved residue(s) required for the propagation of feature annotation.</text>
</comment>
<comment type="subunit">
    <text evidence="9">Homodimer.</text>
</comment>
<dbReference type="InterPro" id="IPR029056">
    <property type="entry name" value="Ribokinase-like"/>
</dbReference>
<feature type="binding site" evidence="9">
    <location>
        <begin position="250"/>
        <end position="251"/>
    </location>
    <ligand>
        <name>ATP</name>
        <dbReference type="ChEBI" id="CHEBI:30616"/>
    </ligand>
</feature>
<dbReference type="Gene3D" id="3.40.1190.20">
    <property type="match status" value="1"/>
</dbReference>
<feature type="binding site" evidence="9">
    <location>
        <position position="245"/>
    </location>
    <ligand>
        <name>K(+)</name>
        <dbReference type="ChEBI" id="CHEBI:29103"/>
    </ligand>
</feature>
<comment type="catalytic activity">
    <reaction evidence="9">
        <text>D-ribose + ATP = D-ribose 5-phosphate + ADP + H(+)</text>
        <dbReference type="Rhea" id="RHEA:13697"/>
        <dbReference type="ChEBI" id="CHEBI:15378"/>
        <dbReference type="ChEBI" id="CHEBI:30616"/>
        <dbReference type="ChEBI" id="CHEBI:47013"/>
        <dbReference type="ChEBI" id="CHEBI:78346"/>
        <dbReference type="ChEBI" id="CHEBI:456216"/>
        <dbReference type="EC" id="2.7.1.15"/>
    </reaction>
</comment>
<dbReference type="Proteomes" id="UP001319861">
    <property type="component" value="Chromosome"/>
</dbReference>
<keyword evidence="5 9" id="KW-0067">ATP-binding</keyword>
<dbReference type="HAMAP" id="MF_01987">
    <property type="entry name" value="Ribokinase"/>
    <property type="match status" value="1"/>
</dbReference>
<keyword evidence="3 9" id="KW-0547">Nucleotide-binding</keyword>
<evidence type="ECO:0000256" key="9">
    <source>
        <dbReference type="HAMAP-Rule" id="MF_01987"/>
    </source>
</evidence>
<evidence type="ECO:0000256" key="7">
    <source>
        <dbReference type="ARBA" id="ARBA00022958"/>
    </source>
</evidence>
<feature type="binding site" evidence="9">
    <location>
        <position position="247"/>
    </location>
    <ligand>
        <name>K(+)</name>
        <dbReference type="ChEBI" id="CHEBI:29103"/>
    </ligand>
</feature>
<proteinExistence type="inferred from homology"/>
<keyword evidence="12" id="KW-1185">Reference proteome</keyword>
<keyword evidence="6 9" id="KW-0460">Magnesium</keyword>
<evidence type="ECO:0000259" key="10">
    <source>
        <dbReference type="Pfam" id="PF00294"/>
    </source>
</evidence>
<name>A0ABN6FQ76_SINCY</name>
<comment type="subcellular location">
    <subcellularLocation>
        <location evidence="9">Cytoplasm</location>
    </subcellularLocation>
</comment>
<comment type="cofactor">
    <cofactor evidence="9">
        <name>Mg(2+)</name>
        <dbReference type="ChEBI" id="CHEBI:18420"/>
    </cofactor>
    <text evidence="9">Requires a divalent cation, most likely magnesium in vivo, as an electrophilic catalyst to aid phosphoryl group transfer. It is the chelate of the metal and the nucleotide that is the actual substrate.</text>
</comment>
<dbReference type="EC" id="2.7.1.15" evidence="9"/>
<feature type="binding site" evidence="9">
    <location>
        <begin position="37"/>
        <end position="41"/>
    </location>
    <ligand>
        <name>substrate</name>
    </ligand>
</feature>
<evidence type="ECO:0000256" key="6">
    <source>
        <dbReference type="ARBA" id="ARBA00022842"/>
    </source>
</evidence>
<keyword evidence="9" id="KW-0963">Cytoplasm</keyword>
<evidence type="ECO:0000313" key="11">
    <source>
        <dbReference type="EMBL" id="BCT78076.1"/>
    </source>
</evidence>
<keyword evidence="4 9" id="KW-0418">Kinase</keyword>
<feature type="active site" description="Proton acceptor" evidence="9">
    <location>
        <position position="251"/>
    </location>
</feature>
<dbReference type="InterPro" id="IPR002139">
    <property type="entry name" value="Ribo/fructo_kinase"/>
</dbReference>
<feature type="binding site" evidence="9">
    <location>
        <position position="286"/>
    </location>
    <ligand>
        <name>K(+)</name>
        <dbReference type="ChEBI" id="CHEBI:29103"/>
    </ligand>
</feature>
<evidence type="ECO:0000256" key="5">
    <source>
        <dbReference type="ARBA" id="ARBA00022840"/>
    </source>
</evidence>
<evidence type="ECO:0000313" key="12">
    <source>
        <dbReference type="Proteomes" id="UP001319861"/>
    </source>
</evidence>
<keyword evidence="1 9" id="KW-0808">Transferase</keyword>
<dbReference type="EMBL" id="AP024525">
    <property type="protein sequence ID" value="BCT78076.1"/>
    <property type="molecule type" value="Genomic_DNA"/>
</dbReference>
<feature type="binding site" evidence="9">
    <location>
        <position position="281"/>
    </location>
    <ligand>
        <name>K(+)</name>
        <dbReference type="ChEBI" id="CHEBI:29103"/>
    </ligand>
</feature>
<feature type="binding site" evidence="9">
    <location>
        <begin position="9"/>
        <end position="11"/>
    </location>
    <ligand>
        <name>substrate</name>
    </ligand>
</feature>
<evidence type="ECO:0000256" key="1">
    <source>
        <dbReference type="ARBA" id="ARBA00022679"/>
    </source>
</evidence>
<feature type="domain" description="Carbohydrate kinase PfkB" evidence="10">
    <location>
        <begin position="2"/>
        <end position="292"/>
    </location>
</feature>
<dbReference type="InterPro" id="IPR011611">
    <property type="entry name" value="PfkB_dom"/>
</dbReference>
<keyword evidence="8 9" id="KW-0119">Carbohydrate metabolism</keyword>
<feature type="binding site" evidence="9">
    <location>
        <position position="180"/>
    </location>
    <ligand>
        <name>ATP</name>
        <dbReference type="ChEBI" id="CHEBI:30616"/>
    </ligand>
</feature>
<keyword evidence="7 9" id="KW-0630">Potassium</keyword>
<protein>
    <recommendedName>
        <fullName evidence="9">Ribokinase</fullName>
        <shortName evidence="9">RK</shortName>
        <ecNumber evidence="9">2.7.1.15</ecNumber>
    </recommendedName>
</protein>
<feature type="binding site" evidence="9">
    <location>
        <position position="251"/>
    </location>
    <ligand>
        <name>substrate</name>
    </ligand>
</feature>
<dbReference type="Pfam" id="PF00294">
    <property type="entry name" value="PfkB"/>
    <property type="match status" value="1"/>
</dbReference>
<dbReference type="CDD" id="cd01174">
    <property type="entry name" value="ribokinase"/>
    <property type="match status" value="1"/>
</dbReference>
<comment type="activity regulation">
    <text evidence="9">Activated by a monovalent cation that binds near, but not in, the active site. The most likely occupant of the site in vivo is potassium. Ion binding induces a conformational change that may alter substrate affinity.</text>
</comment>
<feature type="binding site" evidence="9">
    <location>
        <position position="290"/>
    </location>
    <ligand>
        <name>K(+)</name>
        <dbReference type="ChEBI" id="CHEBI:29103"/>
    </ligand>
</feature>
<reference evidence="11 12" key="1">
    <citation type="journal article" date="2021" name="J. Biosci. Bioeng.">
        <title>Identification and characterization of a chc gene cluster responsible for the aromatization pathway of cyclohexanecarboxylate degradation in Sinomonas cyclohexanicum ATCC 51369.</title>
        <authorList>
            <person name="Yamamoto T."/>
            <person name="Hasegawa Y."/>
            <person name="Lau P.C.K."/>
            <person name="Iwaki H."/>
        </authorList>
    </citation>
    <scope>NUCLEOTIDE SEQUENCE [LARGE SCALE GENOMIC DNA]</scope>
    <source>
        <strain evidence="11 12">ATCC 51369</strain>
    </source>
</reference>
<evidence type="ECO:0000256" key="2">
    <source>
        <dbReference type="ARBA" id="ARBA00022723"/>
    </source>
</evidence>
<dbReference type="PANTHER" id="PTHR10584:SF166">
    <property type="entry name" value="RIBOKINASE"/>
    <property type="match status" value="1"/>
</dbReference>
<feature type="binding site" evidence="9">
    <location>
        <position position="284"/>
    </location>
    <ligand>
        <name>K(+)</name>
        <dbReference type="ChEBI" id="CHEBI:29103"/>
    </ligand>
</feature>
<dbReference type="PRINTS" id="PR00990">
    <property type="entry name" value="RIBOKINASE"/>
</dbReference>
<comment type="function">
    <text evidence="9">Catalyzes the phosphorylation of ribose at O-5 in a reaction requiring ATP and magnesium. The resulting D-ribose-5-phosphate can then be used either for sythesis of nucleotides, histidine, and tryptophan, or as a component of the pentose phosphate pathway.</text>
</comment>
<keyword evidence="2 9" id="KW-0479">Metal-binding</keyword>
<feature type="binding site" evidence="9">
    <location>
        <begin position="219"/>
        <end position="224"/>
    </location>
    <ligand>
        <name>ATP</name>
        <dbReference type="ChEBI" id="CHEBI:30616"/>
    </ligand>
</feature>
<feature type="binding site" evidence="9">
    <location>
        <position position="138"/>
    </location>
    <ligand>
        <name>substrate</name>
    </ligand>
</feature>
<comment type="pathway">
    <text evidence="9">Carbohydrate metabolism; D-ribose degradation; D-ribose 5-phosphate from beta-D-ribopyranose: step 2/2.</text>
</comment>
<accession>A0ABN6FQ76</accession>
<evidence type="ECO:0000256" key="3">
    <source>
        <dbReference type="ARBA" id="ARBA00022741"/>
    </source>
</evidence>
<organism evidence="11 12">
    <name type="scientific">Sinomonas cyclohexanicum</name>
    <name type="common">Corynebacterium cyclohexanicum</name>
    <dbReference type="NCBI Taxonomy" id="322009"/>
    <lineage>
        <taxon>Bacteria</taxon>
        <taxon>Bacillati</taxon>
        <taxon>Actinomycetota</taxon>
        <taxon>Actinomycetes</taxon>
        <taxon>Micrococcales</taxon>
        <taxon>Micrococcaceae</taxon>
        <taxon>Sinomonas</taxon>
    </lineage>
</organism>
<comment type="similarity">
    <text evidence="9">Belongs to the carbohydrate kinase PfkB family. Ribokinase subfamily.</text>
</comment>
<gene>
    <name evidence="9 11" type="primary">rbsK</name>
    <name evidence="11" type="ORF">SCMU_39180</name>
</gene>
<dbReference type="SUPFAM" id="SSF53613">
    <property type="entry name" value="Ribokinase-like"/>
    <property type="match status" value="1"/>
</dbReference>
<sequence length="303" mass="30246">MITVVGSINADVVLDVSRLPLPGETLIADSIDVHPGGKGANQAVAAARLGAAVAFIGAVGTDAYAATAVAGLREAGVDIDRVAVVPGPTGQAYVTVDGRTGENSIVVVSGANGHVNEALVRSHEDLLGRTDIVVLQGEISAEAIAAAAASSRTARLVLNLAPVIPLGHEVIRRADPLVVNEHEGRLVLNLLGRGADELGTEEDIVGALHAAGVPAVVMTLGAAGAIFSEGGPVFRAPAPAVSAVDTTGAGDAFVGALCARLSDGAPLGEAVRFAVRVGSFAVTRRGAQPSYPGPGDVLPEGAR</sequence>
<dbReference type="InterPro" id="IPR011877">
    <property type="entry name" value="Ribokinase"/>
</dbReference>